<dbReference type="AlphaFoldDB" id="A0A1K2HW07"/>
<keyword evidence="4" id="KW-1185">Reference proteome</keyword>
<feature type="signal peptide" evidence="2">
    <location>
        <begin position="1"/>
        <end position="28"/>
    </location>
</feature>
<dbReference type="SUPFAM" id="SSF53850">
    <property type="entry name" value="Periplasmic binding protein-like II"/>
    <property type="match status" value="1"/>
</dbReference>
<accession>A0A1K2HW07</accession>
<dbReference type="STRING" id="665118.SAMN02983003_1450"/>
<evidence type="ECO:0000256" key="2">
    <source>
        <dbReference type="SAM" id="SignalP"/>
    </source>
</evidence>
<keyword evidence="2" id="KW-0732">Signal</keyword>
<gene>
    <name evidence="3" type="ORF">SAMN02983003_1450</name>
</gene>
<dbReference type="InterPro" id="IPR042100">
    <property type="entry name" value="Bug_dom1"/>
</dbReference>
<dbReference type="PANTHER" id="PTHR42928:SF5">
    <property type="entry name" value="BLR1237 PROTEIN"/>
    <property type="match status" value="1"/>
</dbReference>
<keyword evidence="3" id="KW-0675">Receptor</keyword>
<evidence type="ECO:0000313" key="4">
    <source>
        <dbReference type="Proteomes" id="UP000183447"/>
    </source>
</evidence>
<evidence type="ECO:0000256" key="1">
    <source>
        <dbReference type="ARBA" id="ARBA00006987"/>
    </source>
</evidence>
<dbReference type="PANTHER" id="PTHR42928">
    <property type="entry name" value="TRICARBOXYLATE-BINDING PROTEIN"/>
    <property type="match status" value="1"/>
</dbReference>
<protein>
    <submittedName>
        <fullName evidence="3">Tripartite-type tricarboxylate transporter, receptor component TctC</fullName>
    </submittedName>
</protein>
<dbReference type="Pfam" id="PF03401">
    <property type="entry name" value="TctC"/>
    <property type="match status" value="1"/>
</dbReference>
<dbReference type="RefSeq" id="WP_084603302.1">
    <property type="nucleotide sequence ID" value="NZ_FPKU01000001.1"/>
</dbReference>
<name>A0A1K2HW07_9HYPH</name>
<dbReference type="EMBL" id="FPKU01000001">
    <property type="protein sequence ID" value="SFZ83089.1"/>
    <property type="molecule type" value="Genomic_DNA"/>
</dbReference>
<evidence type="ECO:0000313" key="3">
    <source>
        <dbReference type="EMBL" id="SFZ83089.1"/>
    </source>
</evidence>
<dbReference type="InterPro" id="IPR005064">
    <property type="entry name" value="BUG"/>
</dbReference>
<dbReference type="Proteomes" id="UP000183447">
    <property type="component" value="Unassembled WGS sequence"/>
</dbReference>
<proteinExistence type="inferred from homology"/>
<dbReference type="Gene3D" id="3.40.190.10">
    <property type="entry name" value="Periplasmic binding protein-like II"/>
    <property type="match status" value="1"/>
</dbReference>
<dbReference type="OrthoDB" id="7817633at2"/>
<sequence>MTIRRRGALFGLISAAALALGLAQPATAQESVEQFYSGQLLTILIGHPPGGSYDLYSQVTAQHIAKFIPGNPTVVVQSMPGGGGSVAAAYFYNRAPRDGSMIALFPETLAHTQLLTPEASRWDLAKMRYIGSFTNVASVLMVREGSAVKTVEDLYTTEAFAGCSGRTTASSQAPAIMRYFTGMKLKMVCGYEGGSATILALLRNEIDVNANVWTTWKVSHQAEMASGQIKPLVQFGLQRLPDLPDVPTMEELTDDPEAKAAMRFFSAAGDIGRALLAPPEMPDDRFAALASAFDQMVKDPAFIADVEARGASLNPVDAAGVQKIVDTIFATPTEVVEELKVALEKGFEE</sequence>
<comment type="similarity">
    <text evidence="1">Belongs to the UPF0065 (bug) family.</text>
</comment>
<organism evidence="3 4">
    <name type="scientific">Devosia enhydra</name>
    <dbReference type="NCBI Taxonomy" id="665118"/>
    <lineage>
        <taxon>Bacteria</taxon>
        <taxon>Pseudomonadati</taxon>
        <taxon>Pseudomonadota</taxon>
        <taxon>Alphaproteobacteria</taxon>
        <taxon>Hyphomicrobiales</taxon>
        <taxon>Devosiaceae</taxon>
        <taxon>Devosia</taxon>
    </lineage>
</organism>
<dbReference type="Gene3D" id="3.40.190.150">
    <property type="entry name" value="Bordetella uptake gene, domain 1"/>
    <property type="match status" value="1"/>
</dbReference>
<feature type="chain" id="PRO_5013109042" evidence="2">
    <location>
        <begin position="29"/>
        <end position="349"/>
    </location>
</feature>
<reference evidence="3 4" key="1">
    <citation type="submission" date="2016-11" db="EMBL/GenBank/DDBJ databases">
        <authorList>
            <person name="Jaros S."/>
            <person name="Januszkiewicz K."/>
            <person name="Wedrychowicz H."/>
        </authorList>
    </citation>
    <scope>NUCLEOTIDE SEQUENCE [LARGE SCALE GENOMIC DNA]</scope>
    <source>
        <strain evidence="3 4">ATCC 23634</strain>
    </source>
</reference>